<dbReference type="Pfam" id="PF09839">
    <property type="entry name" value="DUF2066"/>
    <property type="match status" value="1"/>
</dbReference>
<name>A0A839T1J1_AZOMA</name>
<evidence type="ECO:0000313" key="3">
    <source>
        <dbReference type="EMBL" id="MBB3102264.1"/>
    </source>
</evidence>
<evidence type="ECO:0008006" key="5">
    <source>
        <dbReference type="Google" id="ProtNLM"/>
    </source>
</evidence>
<dbReference type="Proteomes" id="UP000549250">
    <property type="component" value="Unassembled WGS sequence"/>
</dbReference>
<protein>
    <recommendedName>
        <fullName evidence="5">DUF2066 domain-containing protein</fullName>
    </recommendedName>
</protein>
<sequence>MRSIVPYLVLCSALMPLVPAVAKPMEGLYRVREPFSAQEPNAHDEGLRRAFDTLVLRLTGNPDAATSPALASLRSNPQQLITQYGVENDILMVEFDPATVQRSLRQAGMGTWGAERPSLLTWWLSESSQGTQLAGDDQESGNLLRTAAQYRGLPLLLPLADLDEQLAVTPEVVQTGNVGVLREASSRYDANALLAVAAREAETGGWQATWQLWLANKEGKGEVSAANPQALADAVMVAVNGYLAPQFVARPEATQALRLEVRGANISRFAELDRLLEPMNGELIVVEGDRLVYRLQANPEQLRTQLAMARLQEVPAPPPPPPAQQAPTVNASGQPVAAPLPPPSEGTGTLLHYRW</sequence>
<dbReference type="AlphaFoldDB" id="A0A839T1J1"/>
<evidence type="ECO:0000313" key="4">
    <source>
        <dbReference type="Proteomes" id="UP000549250"/>
    </source>
</evidence>
<evidence type="ECO:0000256" key="2">
    <source>
        <dbReference type="SAM" id="SignalP"/>
    </source>
</evidence>
<comment type="caution">
    <text evidence="3">The sequence shown here is derived from an EMBL/GenBank/DDBJ whole genome shotgun (WGS) entry which is preliminary data.</text>
</comment>
<feature type="signal peptide" evidence="2">
    <location>
        <begin position="1"/>
        <end position="22"/>
    </location>
</feature>
<proteinExistence type="predicted"/>
<keyword evidence="4" id="KW-1185">Reference proteome</keyword>
<gene>
    <name evidence="3" type="ORF">FHR87_000637</name>
</gene>
<dbReference type="RefSeq" id="WP_183165264.1">
    <property type="nucleotide sequence ID" value="NZ_JACHXI010000002.1"/>
</dbReference>
<reference evidence="3 4" key="1">
    <citation type="submission" date="2020-08" db="EMBL/GenBank/DDBJ databases">
        <title>Genomic Encyclopedia of Type Strains, Phase III (KMG-III): the genomes of soil and plant-associated and newly described type strains.</title>
        <authorList>
            <person name="Whitman W."/>
        </authorList>
    </citation>
    <scope>NUCLEOTIDE SEQUENCE [LARGE SCALE GENOMIC DNA]</scope>
    <source>
        <strain evidence="3 4">CECT 4462</strain>
    </source>
</reference>
<keyword evidence="2" id="KW-0732">Signal</keyword>
<organism evidence="3 4">
    <name type="scientific">Azomonas macrocytogenes</name>
    <name type="common">Azotobacter macrocytogenes</name>
    <dbReference type="NCBI Taxonomy" id="69962"/>
    <lineage>
        <taxon>Bacteria</taxon>
        <taxon>Pseudomonadati</taxon>
        <taxon>Pseudomonadota</taxon>
        <taxon>Gammaproteobacteria</taxon>
        <taxon>Pseudomonadales</taxon>
        <taxon>Pseudomonadaceae</taxon>
        <taxon>Azomonas</taxon>
    </lineage>
</organism>
<dbReference type="EMBL" id="JACHXI010000002">
    <property type="protein sequence ID" value="MBB3102264.1"/>
    <property type="molecule type" value="Genomic_DNA"/>
</dbReference>
<feature type="compositionally biased region" description="Pro residues" evidence="1">
    <location>
        <begin position="315"/>
        <end position="324"/>
    </location>
</feature>
<dbReference type="InterPro" id="IPR018642">
    <property type="entry name" value="DUF2066"/>
</dbReference>
<accession>A0A839T1J1</accession>
<feature type="region of interest" description="Disordered" evidence="1">
    <location>
        <begin position="313"/>
        <end position="355"/>
    </location>
</feature>
<evidence type="ECO:0000256" key="1">
    <source>
        <dbReference type="SAM" id="MobiDB-lite"/>
    </source>
</evidence>
<feature type="chain" id="PRO_5032791321" description="DUF2066 domain-containing protein" evidence="2">
    <location>
        <begin position="23"/>
        <end position="355"/>
    </location>
</feature>